<name>A0A1W1DRS4_9ZZZZ</name>
<dbReference type="EMBL" id="FPHX01000082">
    <property type="protein sequence ID" value="SFV84417.1"/>
    <property type="molecule type" value="Genomic_DNA"/>
</dbReference>
<organism evidence="1">
    <name type="scientific">hydrothermal vent metagenome</name>
    <dbReference type="NCBI Taxonomy" id="652676"/>
    <lineage>
        <taxon>unclassified sequences</taxon>
        <taxon>metagenomes</taxon>
        <taxon>ecological metagenomes</taxon>
    </lineage>
</organism>
<protein>
    <recommendedName>
        <fullName evidence="2">Porin domain-containing protein</fullName>
    </recommendedName>
</protein>
<sequence>MKKQLLIAAVAATMGTAAMADVSISGQAKVNYTNTDSTTESSDTNIFKHEVDVNVAGKSGDTSVVFQMTNTSSTNTNAETASVEIVESSVSTKIGDVSIKMGQFQSTSDSMLSDATNDTIAAGRFQASTTIAGVTLKYVDQNTSGEAVIISGEVSGVAISHKMGNGGANGTDDYTDTVVSGSVGGVSLKYRSKDYSDVDASDLSDMTSFEATGSLGGATVTYAMADAAHASDTFSTDGVLGTYGSINNVSGVKIASSLAGNAVALTIASTELTDGATSNDYTKVVITRPLASGATFEATYTDADMATGVDTKTLDLELAVKF</sequence>
<gene>
    <name evidence="1" type="ORF">MNB_SUP05-9-346</name>
</gene>
<reference evidence="1" key="1">
    <citation type="submission" date="2016-10" db="EMBL/GenBank/DDBJ databases">
        <authorList>
            <person name="de Groot N.N."/>
        </authorList>
    </citation>
    <scope>NUCLEOTIDE SEQUENCE</scope>
</reference>
<evidence type="ECO:0000313" key="1">
    <source>
        <dbReference type="EMBL" id="SFV84417.1"/>
    </source>
</evidence>
<dbReference type="AlphaFoldDB" id="A0A1W1DRS4"/>
<accession>A0A1W1DRS4</accession>
<evidence type="ECO:0008006" key="2">
    <source>
        <dbReference type="Google" id="ProtNLM"/>
    </source>
</evidence>
<proteinExistence type="predicted"/>